<evidence type="ECO:0000313" key="2">
    <source>
        <dbReference type="EnsemblPlants" id="AET2Gv20920600.39"/>
    </source>
</evidence>
<reference evidence="2" key="5">
    <citation type="journal article" date="2021" name="G3 (Bethesda)">
        <title>Aegilops tauschii genome assembly Aet v5.0 features greater sequence contiguity and improved annotation.</title>
        <authorList>
            <person name="Wang L."/>
            <person name="Zhu T."/>
            <person name="Rodriguez J.C."/>
            <person name="Deal K.R."/>
            <person name="Dubcovsky J."/>
            <person name="McGuire P.E."/>
            <person name="Lux T."/>
            <person name="Spannagl M."/>
            <person name="Mayer K.F.X."/>
            <person name="Baldrich P."/>
            <person name="Meyers B.C."/>
            <person name="Huo N."/>
            <person name="Gu Y.Q."/>
            <person name="Zhou H."/>
            <person name="Devos K.M."/>
            <person name="Bennetzen J.L."/>
            <person name="Unver T."/>
            <person name="Budak H."/>
            <person name="Gulick P.J."/>
            <person name="Galiba G."/>
            <person name="Kalapos B."/>
            <person name="Nelson D.R."/>
            <person name="Li P."/>
            <person name="You F.M."/>
            <person name="Luo M.C."/>
            <person name="Dvorak J."/>
        </authorList>
    </citation>
    <scope>NUCLEOTIDE SEQUENCE [LARGE SCALE GENOMIC DNA]</scope>
    <source>
        <strain evidence="2">cv. AL8/78</strain>
    </source>
</reference>
<dbReference type="InterPro" id="IPR040191">
    <property type="entry name" value="UTP10"/>
</dbReference>
<dbReference type="AlphaFoldDB" id="A0A453CQA7"/>
<feature type="transmembrane region" description="Helical" evidence="1">
    <location>
        <begin position="190"/>
        <end position="215"/>
    </location>
</feature>
<accession>A0A453CQA7</accession>
<dbReference type="EnsemblPlants" id="AET2Gv20920600.39">
    <property type="protein sequence ID" value="AET2Gv20920600.39"/>
    <property type="gene ID" value="AET2Gv20920600"/>
</dbReference>
<dbReference type="GO" id="GO:0030515">
    <property type="term" value="F:snoRNA binding"/>
    <property type="evidence" value="ECO:0007669"/>
    <property type="project" value="TreeGrafter"/>
</dbReference>
<keyword evidence="1" id="KW-0812">Transmembrane</keyword>
<dbReference type="GO" id="GO:0000462">
    <property type="term" value="P:maturation of SSU-rRNA from tricistronic rRNA transcript (SSU-rRNA, 5.8S rRNA, LSU-rRNA)"/>
    <property type="evidence" value="ECO:0007669"/>
    <property type="project" value="TreeGrafter"/>
</dbReference>
<dbReference type="PANTHER" id="PTHR13457">
    <property type="entry name" value="BAP28"/>
    <property type="match status" value="1"/>
</dbReference>
<keyword evidence="1" id="KW-0472">Membrane</keyword>
<reference evidence="2" key="3">
    <citation type="journal article" date="2017" name="Nature">
        <title>Genome sequence of the progenitor of the wheat D genome Aegilops tauschii.</title>
        <authorList>
            <person name="Luo M.C."/>
            <person name="Gu Y.Q."/>
            <person name="Puiu D."/>
            <person name="Wang H."/>
            <person name="Twardziok S.O."/>
            <person name="Deal K.R."/>
            <person name="Huo N."/>
            <person name="Zhu T."/>
            <person name="Wang L."/>
            <person name="Wang Y."/>
            <person name="McGuire P.E."/>
            <person name="Liu S."/>
            <person name="Long H."/>
            <person name="Ramasamy R.K."/>
            <person name="Rodriguez J.C."/>
            <person name="Van S.L."/>
            <person name="Yuan L."/>
            <person name="Wang Z."/>
            <person name="Xia Z."/>
            <person name="Xiao L."/>
            <person name="Anderson O.D."/>
            <person name="Ouyang S."/>
            <person name="Liang Y."/>
            <person name="Zimin A.V."/>
            <person name="Pertea G."/>
            <person name="Qi P."/>
            <person name="Bennetzen J.L."/>
            <person name="Dai X."/>
            <person name="Dawson M.W."/>
            <person name="Muller H.G."/>
            <person name="Kugler K."/>
            <person name="Rivarola-Duarte L."/>
            <person name="Spannagl M."/>
            <person name="Mayer K.F.X."/>
            <person name="Lu F.H."/>
            <person name="Bevan M.W."/>
            <person name="Leroy P."/>
            <person name="Li P."/>
            <person name="You F.M."/>
            <person name="Sun Q."/>
            <person name="Liu Z."/>
            <person name="Lyons E."/>
            <person name="Wicker T."/>
            <person name="Salzberg S.L."/>
            <person name="Devos K.M."/>
            <person name="Dvorak J."/>
        </authorList>
    </citation>
    <scope>NUCLEOTIDE SEQUENCE [LARGE SCALE GENOMIC DNA]</scope>
    <source>
        <strain evidence="2">cv. AL8/78</strain>
    </source>
</reference>
<protein>
    <submittedName>
        <fullName evidence="2">Uncharacterized protein</fullName>
    </submittedName>
</protein>
<evidence type="ECO:0000313" key="3">
    <source>
        <dbReference type="Proteomes" id="UP000015105"/>
    </source>
</evidence>
<proteinExistence type="predicted"/>
<reference evidence="3" key="2">
    <citation type="journal article" date="2017" name="Nat. Plants">
        <title>The Aegilops tauschii genome reveals multiple impacts of transposons.</title>
        <authorList>
            <person name="Zhao G."/>
            <person name="Zou C."/>
            <person name="Li K."/>
            <person name="Wang K."/>
            <person name="Li T."/>
            <person name="Gao L."/>
            <person name="Zhang X."/>
            <person name="Wang H."/>
            <person name="Yang Z."/>
            <person name="Liu X."/>
            <person name="Jiang W."/>
            <person name="Mao L."/>
            <person name="Kong X."/>
            <person name="Jiao Y."/>
            <person name="Jia J."/>
        </authorList>
    </citation>
    <scope>NUCLEOTIDE SEQUENCE [LARGE SCALE GENOMIC DNA]</scope>
    <source>
        <strain evidence="3">cv. AL8/78</strain>
    </source>
</reference>
<dbReference type="Proteomes" id="UP000015105">
    <property type="component" value="Chromosome 2D"/>
</dbReference>
<keyword evidence="1" id="KW-1133">Transmembrane helix</keyword>
<keyword evidence="3" id="KW-1185">Reference proteome</keyword>
<reference evidence="2" key="4">
    <citation type="submission" date="2019-03" db="UniProtKB">
        <authorList>
            <consortium name="EnsemblPlants"/>
        </authorList>
    </citation>
    <scope>IDENTIFICATION</scope>
</reference>
<dbReference type="GO" id="GO:0045943">
    <property type="term" value="P:positive regulation of transcription by RNA polymerase I"/>
    <property type="evidence" value="ECO:0007669"/>
    <property type="project" value="TreeGrafter"/>
</dbReference>
<dbReference type="GO" id="GO:0030686">
    <property type="term" value="C:90S preribosome"/>
    <property type="evidence" value="ECO:0007669"/>
    <property type="project" value="TreeGrafter"/>
</dbReference>
<dbReference type="GO" id="GO:0034455">
    <property type="term" value="C:t-UTP complex"/>
    <property type="evidence" value="ECO:0007669"/>
    <property type="project" value="TreeGrafter"/>
</dbReference>
<dbReference type="PANTHER" id="PTHR13457:SF1">
    <property type="entry name" value="HEAT REPEAT-CONTAINING PROTEIN 1"/>
    <property type="match status" value="1"/>
</dbReference>
<dbReference type="Gramene" id="AET2Gv20920600.39">
    <property type="protein sequence ID" value="AET2Gv20920600.39"/>
    <property type="gene ID" value="AET2Gv20920600"/>
</dbReference>
<evidence type="ECO:0000256" key="1">
    <source>
        <dbReference type="SAM" id="Phobius"/>
    </source>
</evidence>
<dbReference type="GO" id="GO:0032040">
    <property type="term" value="C:small-subunit processome"/>
    <property type="evidence" value="ECO:0007669"/>
    <property type="project" value="TreeGrafter"/>
</dbReference>
<sequence length="238" mass="26835">SQLQAIKSALGSTPESTRRPITRPSVLFDAKEAADIDLRAILPIALSGLEHLTGVDERFARYSSTLFSQTSLEVNREQQTQKENDKLNKSISSYLRLLAGYLQLPAALKTLEYLIRRYLVHVYNVDELLLCALPYHDTHAFVRIVQLVNLGNSKWTFLDGVKSSGAPPPRNVLVQQCIRDTSLLETFSNYVSWAALFFVVVGLSIAFEGLCLMFLSITRRHQKRVSFIQGQWCAFALQ</sequence>
<name>A0A453CQA7_AEGTS</name>
<reference evidence="3" key="1">
    <citation type="journal article" date="2014" name="Science">
        <title>Ancient hybridizations among the ancestral genomes of bread wheat.</title>
        <authorList>
            <consortium name="International Wheat Genome Sequencing Consortium,"/>
            <person name="Marcussen T."/>
            <person name="Sandve S.R."/>
            <person name="Heier L."/>
            <person name="Spannagl M."/>
            <person name="Pfeifer M."/>
            <person name="Jakobsen K.S."/>
            <person name="Wulff B.B."/>
            <person name="Steuernagel B."/>
            <person name="Mayer K.F."/>
            <person name="Olsen O.A."/>
        </authorList>
    </citation>
    <scope>NUCLEOTIDE SEQUENCE [LARGE SCALE GENOMIC DNA]</scope>
    <source>
        <strain evidence="3">cv. AL8/78</strain>
    </source>
</reference>
<organism evidence="2 3">
    <name type="scientific">Aegilops tauschii subsp. strangulata</name>
    <name type="common">Goatgrass</name>
    <dbReference type="NCBI Taxonomy" id="200361"/>
    <lineage>
        <taxon>Eukaryota</taxon>
        <taxon>Viridiplantae</taxon>
        <taxon>Streptophyta</taxon>
        <taxon>Embryophyta</taxon>
        <taxon>Tracheophyta</taxon>
        <taxon>Spermatophyta</taxon>
        <taxon>Magnoliopsida</taxon>
        <taxon>Liliopsida</taxon>
        <taxon>Poales</taxon>
        <taxon>Poaceae</taxon>
        <taxon>BOP clade</taxon>
        <taxon>Pooideae</taxon>
        <taxon>Triticodae</taxon>
        <taxon>Triticeae</taxon>
        <taxon>Triticinae</taxon>
        <taxon>Aegilops</taxon>
    </lineage>
</organism>